<evidence type="ECO:0000313" key="1">
    <source>
        <dbReference type="EMBL" id="KAJ7995169.1"/>
    </source>
</evidence>
<evidence type="ECO:0000313" key="2">
    <source>
        <dbReference type="Proteomes" id="UP001157502"/>
    </source>
</evidence>
<proteinExistence type="predicted"/>
<dbReference type="Proteomes" id="UP001157502">
    <property type="component" value="Chromosome 21"/>
</dbReference>
<accession>A0ACC2FUR4</accession>
<gene>
    <name evidence="1" type="ORF">DPEC_G00241770</name>
</gene>
<reference evidence="1" key="1">
    <citation type="submission" date="2021-05" db="EMBL/GenBank/DDBJ databases">
        <authorList>
            <person name="Pan Q."/>
            <person name="Jouanno E."/>
            <person name="Zahm M."/>
            <person name="Klopp C."/>
            <person name="Cabau C."/>
            <person name="Louis A."/>
            <person name="Berthelot C."/>
            <person name="Parey E."/>
            <person name="Roest Crollius H."/>
            <person name="Montfort J."/>
            <person name="Robinson-Rechavi M."/>
            <person name="Bouchez O."/>
            <person name="Lampietro C."/>
            <person name="Lopez Roques C."/>
            <person name="Donnadieu C."/>
            <person name="Postlethwait J."/>
            <person name="Bobe J."/>
            <person name="Dillon D."/>
            <person name="Chandos A."/>
            <person name="von Hippel F."/>
            <person name="Guiguen Y."/>
        </authorList>
    </citation>
    <scope>NUCLEOTIDE SEQUENCE</scope>
    <source>
        <strain evidence="1">YG-Jan2019</strain>
    </source>
</reference>
<sequence length="99" mass="11402">CQCRSLFQVLAEVHVDQALIDLQTKTHFLSEKLCDSQVQLLRRRAVDVYHYIVLVRPELYCTRSYMASCDEEFICLNVEDELSPDGFGKVLGQTTEQTT</sequence>
<organism evidence="1 2">
    <name type="scientific">Dallia pectoralis</name>
    <name type="common">Alaska blackfish</name>
    <dbReference type="NCBI Taxonomy" id="75939"/>
    <lineage>
        <taxon>Eukaryota</taxon>
        <taxon>Metazoa</taxon>
        <taxon>Chordata</taxon>
        <taxon>Craniata</taxon>
        <taxon>Vertebrata</taxon>
        <taxon>Euteleostomi</taxon>
        <taxon>Actinopterygii</taxon>
        <taxon>Neopterygii</taxon>
        <taxon>Teleostei</taxon>
        <taxon>Protacanthopterygii</taxon>
        <taxon>Esociformes</taxon>
        <taxon>Umbridae</taxon>
        <taxon>Dallia</taxon>
    </lineage>
</organism>
<name>A0ACC2FUR4_DALPE</name>
<feature type="non-terminal residue" evidence="1">
    <location>
        <position position="1"/>
    </location>
</feature>
<protein>
    <submittedName>
        <fullName evidence="1">Uncharacterized protein</fullName>
    </submittedName>
</protein>
<comment type="caution">
    <text evidence="1">The sequence shown here is derived from an EMBL/GenBank/DDBJ whole genome shotgun (WGS) entry which is preliminary data.</text>
</comment>
<dbReference type="EMBL" id="CM055748">
    <property type="protein sequence ID" value="KAJ7995169.1"/>
    <property type="molecule type" value="Genomic_DNA"/>
</dbReference>
<keyword evidence="2" id="KW-1185">Reference proteome</keyword>